<dbReference type="EMBL" id="CM001742">
    <property type="protein sequence ID" value="KJB19587.1"/>
    <property type="molecule type" value="Genomic_DNA"/>
</dbReference>
<dbReference type="Proteomes" id="UP000032304">
    <property type="component" value="Chromosome 3"/>
</dbReference>
<dbReference type="AlphaFoldDB" id="A0A0D2MMD1"/>
<evidence type="ECO:0000313" key="1">
    <source>
        <dbReference type="EMBL" id="KJB19587.1"/>
    </source>
</evidence>
<keyword evidence="2" id="KW-1185">Reference proteome</keyword>
<name>A0A0D2MMD1_GOSRA</name>
<gene>
    <name evidence="1" type="ORF">B456_003G110000</name>
</gene>
<organism evidence="1 2">
    <name type="scientific">Gossypium raimondii</name>
    <name type="common">Peruvian cotton</name>
    <name type="synonym">Gossypium klotzschianum subsp. raimondii</name>
    <dbReference type="NCBI Taxonomy" id="29730"/>
    <lineage>
        <taxon>Eukaryota</taxon>
        <taxon>Viridiplantae</taxon>
        <taxon>Streptophyta</taxon>
        <taxon>Embryophyta</taxon>
        <taxon>Tracheophyta</taxon>
        <taxon>Spermatophyta</taxon>
        <taxon>Magnoliopsida</taxon>
        <taxon>eudicotyledons</taxon>
        <taxon>Gunneridae</taxon>
        <taxon>Pentapetalae</taxon>
        <taxon>rosids</taxon>
        <taxon>malvids</taxon>
        <taxon>Malvales</taxon>
        <taxon>Malvaceae</taxon>
        <taxon>Malvoideae</taxon>
        <taxon>Gossypium</taxon>
    </lineage>
</organism>
<proteinExistence type="predicted"/>
<sequence length="72" mass="8688">MSKAYNQVKWEYILLVRKKMLSDSFKASWDLRQKTLFHLLSIVNGFIDFSRRLKAMVCRMRRVCKNASRFLN</sequence>
<reference evidence="1 2" key="1">
    <citation type="journal article" date="2012" name="Nature">
        <title>Repeated polyploidization of Gossypium genomes and the evolution of spinnable cotton fibres.</title>
        <authorList>
            <person name="Paterson A.H."/>
            <person name="Wendel J.F."/>
            <person name="Gundlach H."/>
            <person name="Guo H."/>
            <person name="Jenkins J."/>
            <person name="Jin D."/>
            <person name="Llewellyn D."/>
            <person name="Showmaker K.C."/>
            <person name="Shu S."/>
            <person name="Udall J."/>
            <person name="Yoo M.J."/>
            <person name="Byers R."/>
            <person name="Chen W."/>
            <person name="Doron-Faigenboim A."/>
            <person name="Duke M.V."/>
            <person name="Gong L."/>
            <person name="Grimwood J."/>
            <person name="Grover C."/>
            <person name="Grupp K."/>
            <person name="Hu G."/>
            <person name="Lee T.H."/>
            <person name="Li J."/>
            <person name="Lin L."/>
            <person name="Liu T."/>
            <person name="Marler B.S."/>
            <person name="Page J.T."/>
            <person name="Roberts A.W."/>
            <person name="Romanel E."/>
            <person name="Sanders W.S."/>
            <person name="Szadkowski E."/>
            <person name="Tan X."/>
            <person name="Tang H."/>
            <person name="Xu C."/>
            <person name="Wang J."/>
            <person name="Wang Z."/>
            <person name="Zhang D."/>
            <person name="Zhang L."/>
            <person name="Ashrafi H."/>
            <person name="Bedon F."/>
            <person name="Bowers J.E."/>
            <person name="Brubaker C.L."/>
            <person name="Chee P.W."/>
            <person name="Das S."/>
            <person name="Gingle A.R."/>
            <person name="Haigler C.H."/>
            <person name="Harker D."/>
            <person name="Hoffmann L.V."/>
            <person name="Hovav R."/>
            <person name="Jones D.C."/>
            <person name="Lemke C."/>
            <person name="Mansoor S."/>
            <person name="ur Rahman M."/>
            <person name="Rainville L.N."/>
            <person name="Rambani A."/>
            <person name="Reddy U.K."/>
            <person name="Rong J.K."/>
            <person name="Saranga Y."/>
            <person name="Scheffler B.E."/>
            <person name="Scheffler J.A."/>
            <person name="Stelly D.M."/>
            <person name="Triplett B.A."/>
            <person name="Van Deynze A."/>
            <person name="Vaslin M.F."/>
            <person name="Waghmare V.N."/>
            <person name="Walford S.A."/>
            <person name="Wright R.J."/>
            <person name="Zaki E.A."/>
            <person name="Zhang T."/>
            <person name="Dennis E.S."/>
            <person name="Mayer K.F."/>
            <person name="Peterson D.G."/>
            <person name="Rokhsar D.S."/>
            <person name="Wang X."/>
            <person name="Schmutz J."/>
        </authorList>
    </citation>
    <scope>NUCLEOTIDE SEQUENCE [LARGE SCALE GENOMIC DNA]</scope>
</reference>
<accession>A0A0D2MMD1</accession>
<protein>
    <submittedName>
        <fullName evidence="1">Uncharacterized protein</fullName>
    </submittedName>
</protein>
<dbReference type="Gramene" id="KJB19587">
    <property type="protein sequence ID" value="KJB19587"/>
    <property type="gene ID" value="B456_003G110000"/>
</dbReference>
<evidence type="ECO:0000313" key="2">
    <source>
        <dbReference type="Proteomes" id="UP000032304"/>
    </source>
</evidence>